<sequence>MIKTTLKIDGMMCGMCESHMNDVIRQNFKIKKVTSSARDGETVIISEEPIDIPWAKKVIHEIGYEMTGSSNEPYEKKGLFRFGKK</sequence>
<dbReference type="Proteomes" id="UP000049979">
    <property type="component" value="Unassembled WGS sequence"/>
</dbReference>
<name>A0A0M6WZ11_9FIRM</name>
<dbReference type="AlphaFoldDB" id="A0A0M6WZ11"/>
<protein>
    <submittedName>
        <fullName evidence="1">Copper chaperone</fullName>
    </submittedName>
</protein>
<dbReference type="CDD" id="cd00371">
    <property type="entry name" value="HMA"/>
    <property type="match status" value="1"/>
</dbReference>
<dbReference type="SUPFAM" id="SSF55008">
    <property type="entry name" value="HMA, heavy metal-associated domain"/>
    <property type="match status" value="1"/>
</dbReference>
<reference evidence="2" key="1">
    <citation type="submission" date="2015-05" db="EMBL/GenBank/DDBJ databases">
        <authorList>
            <consortium name="Pathogen Informatics"/>
        </authorList>
    </citation>
    <scope>NUCLEOTIDE SEQUENCE [LARGE SCALE GENOMIC DNA]</scope>
    <source>
        <strain evidence="2">M72</strain>
    </source>
</reference>
<dbReference type="InterPro" id="IPR006121">
    <property type="entry name" value="HMA_dom"/>
</dbReference>
<proteinExistence type="predicted"/>
<gene>
    <name evidence="1" type="ORF">M72_17341</name>
</gene>
<evidence type="ECO:0000313" key="1">
    <source>
        <dbReference type="EMBL" id="CRL42900.1"/>
    </source>
</evidence>
<accession>A0A0M6WZ11</accession>
<dbReference type="Gene3D" id="3.30.70.100">
    <property type="match status" value="1"/>
</dbReference>
<organism evidence="1 2">
    <name type="scientific">Roseburia faecis</name>
    <dbReference type="NCBI Taxonomy" id="301302"/>
    <lineage>
        <taxon>Bacteria</taxon>
        <taxon>Bacillati</taxon>
        <taxon>Bacillota</taxon>
        <taxon>Clostridia</taxon>
        <taxon>Lachnospirales</taxon>
        <taxon>Lachnospiraceae</taxon>
        <taxon>Roseburia</taxon>
    </lineage>
</organism>
<dbReference type="STRING" id="301302.ERS852420_02575"/>
<dbReference type="EMBL" id="CVRR01000082">
    <property type="protein sequence ID" value="CRL42900.1"/>
    <property type="molecule type" value="Genomic_DNA"/>
</dbReference>
<dbReference type="GO" id="GO:0046872">
    <property type="term" value="F:metal ion binding"/>
    <property type="evidence" value="ECO:0007669"/>
    <property type="project" value="InterPro"/>
</dbReference>
<keyword evidence="2" id="KW-1185">Reference proteome</keyword>
<evidence type="ECO:0000313" key="2">
    <source>
        <dbReference type="Proteomes" id="UP000049979"/>
    </source>
</evidence>
<dbReference type="OrthoDB" id="9813965at2"/>
<dbReference type="RefSeq" id="WP_055068830.1">
    <property type="nucleotide sequence ID" value="NZ_CP173697.1"/>
</dbReference>
<dbReference type="InterPro" id="IPR036163">
    <property type="entry name" value="HMA_dom_sf"/>
</dbReference>